<dbReference type="RefSeq" id="WP_060940585.1">
    <property type="nucleotide sequence ID" value="NZ_KQ957245.1"/>
</dbReference>
<keyword evidence="3" id="KW-1185">Reference proteome</keyword>
<keyword evidence="1" id="KW-1133">Transmembrane helix</keyword>
<dbReference type="STRING" id="28128.HMPREF3226_01212"/>
<accession>A0A133Q928</accession>
<evidence type="ECO:0000313" key="2">
    <source>
        <dbReference type="EMBL" id="KXA39377.1"/>
    </source>
</evidence>
<dbReference type="OrthoDB" id="1081892at2"/>
<feature type="transmembrane region" description="Helical" evidence="1">
    <location>
        <begin position="46"/>
        <end position="71"/>
    </location>
</feature>
<dbReference type="EMBL" id="LRQG01000092">
    <property type="protein sequence ID" value="KXA39377.1"/>
    <property type="molecule type" value="Genomic_DNA"/>
</dbReference>
<protein>
    <submittedName>
        <fullName evidence="2">Uncharacterized protein</fullName>
    </submittedName>
</protein>
<keyword evidence="1" id="KW-0472">Membrane</keyword>
<dbReference type="AlphaFoldDB" id="A0A133Q928"/>
<name>A0A133Q928_9BACT</name>
<sequence>MKQLNDKELDFLIGKVMQREQTREDLQASAMKIIQAERRKATARRWLRALAFAFGIASFIVIVTASAYSIITSEKSVAVTSGMIVFLLSVAYCLQRQISDFSFDAK</sequence>
<keyword evidence="1" id="KW-0812">Transmembrane</keyword>
<comment type="caution">
    <text evidence="2">The sequence shown here is derived from an EMBL/GenBank/DDBJ whole genome shotgun (WGS) entry which is preliminary data.</text>
</comment>
<reference evidence="3" key="1">
    <citation type="submission" date="2016-01" db="EMBL/GenBank/DDBJ databases">
        <authorList>
            <person name="Mitreva M."/>
            <person name="Pepin K.H."/>
            <person name="Mihindukulasuriya K.A."/>
            <person name="Fulton R."/>
            <person name="Fronick C."/>
            <person name="O'Laughlin M."/>
            <person name="Miner T."/>
            <person name="Herter B."/>
            <person name="Rosa B.A."/>
            <person name="Cordes M."/>
            <person name="Tomlinson C."/>
            <person name="Wollam A."/>
            <person name="Palsikar V.B."/>
            <person name="Mardis E.R."/>
            <person name="Wilson R.K."/>
        </authorList>
    </citation>
    <scope>NUCLEOTIDE SEQUENCE [LARGE SCALE GENOMIC DNA]</scope>
    <source>
        <strain evidence="3">MJR7716</strain>
    </source>
</reference>
<organism evidence="2 3">
    <name type="scientific">Prevotella corporis</name>
    <dbReference type="NCBI Taxonomy" id="28128"/>
    <lineage>
        <taxon>Bacteria</taxon>
        <taxon>Pseudomonadati</taxon>
        <taxon>Bacteroidota</taxon>
        <taxon>Bacteroidia</taxon>
        <taxon>Bacteroidales</taxon>
        <taxon>Prevotellaceae</taxon>
        <taxon>Prevotella</taxon>
    </lineage>
</organism>
<dbReference type="PATRIC" id="fig|28128.5.peg.1236"/>
<evidence type="ECO:0000256" key="1">
    <source>
        <dbReference type="SAM" id="Phobius"/>
    </source>
</evidence>
<evidence type="ECO:0000313" key="3">
    <source>
        <dbReference type="Proteomes" id="UP000070533"/>
    </source>
</evidence>
<gene>
    <name evidence="2" type="ORF">HMPREF3226_01212</name>
</gene>
<dbReference type="Proteomes" id="UP000070533">
    <property type="component" value="Unassembled WGS sequence"/>
</dbReference>
<proteinExistence type="predicted"/>
<feature type="transmembrane region" description="Helical" evidence="1">
    <location>
        <begin position="77"/>
        <end position="94"/>
    </location>
</feature>